<keyword evidence="1" id="KW-0472">Membrane</keyword>
<reference evidence="3" key="1">
    <citation type="submission" date="2023-07" db="EMBL/GenBank/DDBJ databases">
        <title>Draft genome sequence of Agarivorans aestuarii strain ZMCS4, a CAZymes producing bacteria isolated from the marine brown algae Clodostephus spongiosus.</title>
        <authorList>
            <person name="Lorente B."/>
            <person name="Cabral C."/>
            <person name="Frias J."/>
            <person name="Faria J."/>
            <person name="Toubarro D."/>
        </authorList>
    </citation>
    <scope>NUCLEOTIDE SEQUENCE [LARGE SCALE GENOMIC DNA]</scope>
    <source>
        <strain evidence="3">ZMCS4</strain>
    </source>
</reference>
<feature type="transmembrane region" description="Helical" evidence="1">
    <location>
        <begin position="70"/>
        <end position="93"/>
    </location>
</feature>
<dbReference type="PANTHER" id="PTHR35867">
    <property type="entry name" value="PROTEIN RSEC"/>
    <property type="match status" value="1"/>
</dbReference>
<sequence>MAQITMQVISVDNDKVVLQGQRASACASCASKSTCLSVSEEHPALLKAELSSTSSYRLGQKVTLNCQDNFLLKAMLVLFMPALLGLVGFALLANNLFASSFQENIEHINLGASLCGFALGLLLSRHLVKPIIGQLNQQLTLKALTESNND</sequence>
<dbReference type="PIRSF" id="PIRSF004923">
    <property type="entry name" value="RseC"/>
    <property type="match status" value="1"/>
</dbReference>
<keyword evidence="1" id="KW-1133">Transmembrane helix</keyword>
<gene>
    <name evidence="2" type="ORF">SNR37_002639</name>
</gene>
<dbReference type="Proteomes" id="UP001310248">
    <property type="component" value="Unassembled WGS sequence"/>
</dbReference>
<proteinExistence type="predicted"/>
<evidence type="ECO:0000256" key="1">
    <source>
        <dbReference type="SAM" id="Phobius"/>
    </source>
</evidence>
<dbReference type="PANTHER" id="PTHR35867:SF1">
    <property type="entry name" value="PROTEIN RSEC"/>
    <property type="match status" value="1"/>
</dbReference>
<dbReference type="Pfam" id="PF04246">
    <property type="entry name" value="RseC_MucC"/>
    <property type="match status" value="1"/>
</dbReference>
<comment type="caution">
    <text evidence="2">The sequence shown here is derived from an EMBL/GenBank/DDBJ whole genome shotgun (WGS) entry which is preliminary data.</text>
</comment>
<protein>
    <submittedName>
        <fullName evidence="2">SoxR reducing system RseC family protein</fullName>
    </submittedName>
</protein>
<dbReference type="InterPro" id="IPR026268">
    <property type="entry name" value="RseC"/>
</dbReference>
<keyword evidence="1" id="KW-0812">Transmembrane</keyword>
<organism evidence="2 3">
    <name type="scientific">Agarivorans aestuarii</name>
    <dbReference type="NCBI Taxonomy" id="1563703"/>
    <lineage>
        <taxon>Bacteria</taxon>
        <taxon>Pseudomonadati</taxon>
        <taxon>Pseudomonadota</taxon>
        <taxon>Gammaproteobacteria</taxon>
        <taxon>Alteromonadales</taxon>
        <taxon>Alteromonadaceae</taxon>
        <taxon>Agarivorans</taxon>
    </lineage>
</organism>
<feature type="transmembrane region" description="Helical" evidence="1">
    <location>
        <begin position="105"/>
        <end position="123"/>
    </location>
</feature>
<keyword evidence="3" id="KW-1185">Reference proteome</keyword>
<dbReference type="RefSeq" id="WP_329774567.1">
    <property type="nucleotide sequence ID" value="NZ_JAYDYW010000004.1"/>
</dbReference>
<evidence type="ECO:0000313" key="3">
    <source>
        <dbReference type="Proteomes" id="UP001310248"/>
    </source>
</evidence>
<accession>A0ABU7G424</accession>
<reference evidence="2 3" key="2">
    <citation type="submission" date="2023-12" db="EMBL/GenBank/DDBJ databases">
        <authorList>
            <consortium name="Cladostephus spongiosus"/>
            <person name="Lorente B."/>
            <person name="Cabral C."/>
            <person name="Frias J."/>
            <person name="Faria J."/>
            <person name="Toubarro D."/>
        </authorList>
    </citation>
    <scope>NUCLEOTIDE SEQUENCE [LARGE SCALE GENOMIC DNA]</scope>
    <source>
        <strain evidence="2 3">ZMCS4</strain>
    </source>
</reference>
<name>A0ABU7G424_9ALTE</name>
<dbReference type="EMBL" id="JAYDYW010000004">
    <property type="protein sequence ID" value="MEE1673225.1"/>
    <property type="molecule type" value="Genomic_DNA"/>
</dbReference>
<dbReference type="InterPro" id="IPR007359">
    <property type="entry name" value="SigmaE_reg_RseC_MucC"/>
</dbReference>
<evidence type="ECO:0000313" key="2">
    <source>
        <dbReference type="EMBL" id="MEE1673225.1"/>
    </source>
</evidence>